<reference evidence="6 7" key="1">
    <citation type="submission" date="2011-02" db="EMBL/GenBank/DDBJ databases">
        <authorList>
            <person name="Muzny D."/>
            <person name="Qin X."/>
            <person name="Deng J."/>
            <person name="Jiang H."/>
            <person name="Liu Y."/>
            <person name="Qu J."/>
            <person name="Song X.-Z."/>
            <person name="Zhang L."/>
            <person name="Thornton R."/>
            <person name="Coyle M."/>
            <person name="Francisco L."/>
            <person name="Jackson L."/>
            <person name="Javaid M."/>
            <person name="Korchina V."/>
            <person name="Kovar C."/>
            <person name="Mata R."/>
            <person name="Mathew T."/>
            <person name="Ngo R."/>
            <person name="Nguyen L."/>
            <person name="Nguyen N."/>
            <person name="Okwuonu G."/>
            <person name="Ongeri F."/>
            <person name="Pham C."/>
            <person name="Simmons D."/>
            <person name="Wilczek-Boney K."/>
            <person name="Hale W."/>
            <person name="Jakkamsetti A."/>
            <person name="Pham P."/>
            <person name="Ruth R."/>
            <person name="San Lucas F."/>
            <person name="Warren J."/>
            <person name="Zhang J."/>
            <person name="Zhao Z."/>
            <person name="Zhou C."/>
            <person name="Zhu D."/>
            <person name="Lee S."/>
            <person name="Bess C."/>
            <person name="Blankenburg K."/>
            <person name="Forbes L."/>
            <person name="Fu Q."/>
            <person name="Gubbala S."/>
            <person name="Hirani K."/>
            <person name="Jayaseelan J.C."/>
            <person name="Lara F."/>
            <person name="Munidasa M."/>
            <person name="Palculict T."/>
            <person name="Patil S."/>
            <person name="Pu L.-L."/>
            <person name="Saada N."/>
            <person name="Tang L."/>
            <person name="Weissenberger G."/>
            <person name="Zhu Y."/>
            <person name="Hemphill L."/>
            <person name="Shang Y."/>
            <person name="Youmans B."/>
            <person name="Ayvaz T."/>
            <person name="Ross M."/>
            <person name="Santibanez J."/>
            <person name="Aqrawi P."/>
            <person name="Gross S."/>
            <person name="Joshi V."/>
            <person name="Fowler G."/>
            <person name="Nazareth L."/>
            <person name="Reid J."/>
            <person name="Worley K."/>
            <person name="Petrosino J."/>
            <person name="Highlander S."/>
            <person name="Gibbs R."/>
        </authorList>
    </citation>
    <scope>NUCLEOTIDE SEQUENCE [LARGE SCALE GENOMIC DNA]</scope>
    <source>
        <strain evidence="6 7">ATCC BAA-1200</strain>
    </source>
</reference>
<evidence type="ECO:0000259" key="5">
    <source>
        <dbReference type="SMART" id="SM00563"/>
    </source>
</evidence>
<dbReference type="STRING" id="267212.GCA_001063965_00089"/>
<dbReference type="PANTHER" id="PTHR10434:SF40">
    <property type="entry name" value="1-ACYL-SN-GLYCEROL-3-PHOSPHATE ACYLTRANSFERASE"/>
    <property type="match status" value="1"/>
</dbReference>
<feature type="domain" description="Phospholipid/glycerol acyltransferase" evidence="5">
    <location>
        <begin position="70"/>
        <end position="183"/>
    </location>
</feature>
<organism evidence="6 7">
    <name type="scientific">Neisseria bacilliformis ATCC BAA-1200</name>
    <dbReference type="NCBI Taxonomy" id="888742"/>
    <lineage>
        <taxon>Bacteria</taxon>
        <taxon>Pseudomonadati</taxon>
        <taxon>Pseudomonadota</taxon>
        <taxon>Betaproteobacteria</taxon>
        <taxon>Neisseriales</taxon>
        <taxon>Neisseriaceae</taxon>
        <taxon>Neisseria</taxon>
    </lineage>
</organism>
<evidence type="ECO:0000313" key="7">
    <source>
        <dbReference type="Proteomes" id="UP000004105"/>
    </source>
</evidence>
<keyword evidence="4" id="KW-0812">Transmembrane</keyword>
<dbReference type="PANTHER" id="PTHR10434">
    <property type="entry name" value="1-ACYL-SN-GLYCEROL-3-PHOSPHATE ACYLTRANSFERASE"/>
    <property type="match status" value="1"/>
</dbReference>
<dbReference type="Pfam" id="PF01553">
    <property type="entry name" value="Acyltransferase"/>
    <property type="match status" value="1"/>
</dbReference>
<evidence type="ECO:0000256" key="2">
    <source>
        <dbReference type="ARBA" id="ARBA00022679"/>
    </source>
</evidence>
<dbReference type="SMART" id="SM00563">
    <property type="entry name" value="PlsC"/>
    <property type="match status" value="1"/>
</dbReference>
<dbReference type="CDD" id="cd07989">
    <property type="entry name" value="LPLAT_AGPAT-like"/>
    <property type="match status" value="1"/>
</dbReference>
<dbReference type="SUPFAM" id="SSF69593">
    <property type="entry name" value="Glycerol-3-phosphate (1)-acyltransferase"/>
    <property type="match status" value="1"/>
</dbReference>
<dbReference type="Proteomes" id="UP000004105">
    <property type="component" value="Unassembled WGS sequence"/>
</dbReference>
<proteinExistence type="predicted"/>
<feature type="transmembrane region" description="Helical" evidence="4">
    <location>
        <begin position="7"/>
        <end position="30"/>
    </location>
</feature>
<gene>
    <name evidence="6" type="primary">plsC2</name>
    <name evidence="6" type="ORF">HMPREF9123_0819</name>
</gene>
<name>F2BAR5_9NEIS</name>
<keyword evidence="4" id="KW-1133">Transmembrane helix</keyword>
<dbReference type="RefSeq" id="WP_007341830.1">
    <property type="nucleotide sequence ID" value="NZ_GL878494.1"/>
</dbReference>
<evidence type="ECO:0000313" key="6">
    <source>
        <dbReference type="EMBL" id="EGF11477.1"/>
    </source>
</evidence>
<evidence type="ECO:0000256" key="4">
    <source>
        <dbReference type="SAM" id="Phobius"/>
    </source>
</evidence>
<evidence type="ECO:0000256" key="3">
    <source>
        <dbReference type="ARBA" id="ARBA00023315"/>
    </source>
</evidence>
<accession>F2BAR5</accession>
<sequence>MLLARNLLYWLILVVSLITMFPFILITALIPNGAHFVARKWVGVLMWSLKHIVGLKYRLGGADNIPARPAIICAKHQSGWETLALQEIFPPQVFVAKRELFKIPFFGWGLKIVKTIGIERGSAQASTQLAKQGRARRDEGYWITIFPEGTRVAPGSRGRYKNGAARMAKLFEMDIVPVALNSGEFWPKDSFLKYPGTVDVVIGEPIPYDSGSEAELMRRCEDWIETQQQHINGKGPMAAQSAAADASAG</sequence>
<dbReference type="GO" id="GO:0006654">
    <property type="term" value="P:phosphatidic acid biosynthetic process"/>
    <property type="evidence" value="ECO:0007669"/>
    <property type="project" value="TreeGrafter"/>
</dbReference>
<comment type="pathway">
    <text evidence="1">Lipid metabolism.</text>
</comment>
<dbReference type="EC" id="2.3.1.51" evidence="6"/>
<dbReference type="AlphaFoldDB" id="F2BAR5"/>
<keyword evidence="4" id="KW-0472">Membrane</keyword>
<keyword evidence="7" id="KW-1185">Reference proteome</keyword>
<dbReference type="HOGENOM" id="CLU_027938_5_0_4"/>
<keyword evidence="2 6" id="KW-0808">Transferase</keyword>
<dbReference type="EMBL" id="AFAY01000015">
    <property type="protein sequence ID" value="EGF11477.1"/>
    <property type="molecule type" value="Genomic_DNA"/>
</dbReference>
<dbReference type="GO" id="GO:0003841">
    <property type="term" value="F:1-acylglycerol-3-phosphate O-acyltransferase activity"/>
    <property type="evidence" value="ECO:0007669"/>
    <property type="project" value="UniProtKB-EC"/>
</dbReference>
<dbReference type="InterPro" id="IPR002123">
    <property type="entry name" value="Plipid/glycerol_acylTrfase"/>
</dbReference>
<dbReference type="OrthoDB" id="9812274at2"/>
<protein>
    <submittedName>
        <fullName evidence="6">1-acylglycerol-3-phosphate O-acyltransferase</fullName>
        <ecNumber evidence="6">2.3.1.51</ecNumber>
    </submittedName>
</protein>
<evidence type="ECO:0000256" key="1">
    <source>
        <dbReference type="ARBA" id="ARBA00005189"/>
    </source>
</evidence>
<comment type="caution">
    <text evidence="6">The sequence shown here is derived from an EMBL/GenBank/DDBJ whole genome shotgun (WGS) entry which is preliminary data.</text>
</comment>
<keyword evidence="3 6" id="KW-0012">Acyltransferase</keyword>